<evidence type="ECO:0000256" key="2">
    <source>
        <dbReference type="ARBA" id="ARBA00009902"/>
    </source>
</evidence>
<evidence type="ECO:0000256" key="4">
    <source>
        <dbReference type="ARBA" id="ARBA00019623"/>
    </source>
</evidence>
<comment type="pathway">
    <text evidence="1 9">Glycan biosynthesis; sucrose metabolism.</text>
</comment>
<evidence type="ECO:0000256" key="6">
    <source>
        <dbReference type="ARBA" id="ARBA00023295"/>
    </source>
</evidence>
<dbReference type="GO" id="GO:0005985">
    <property type="term" value="P:sucrose metabolic process"/>
    <property type="evidence" value="ECO:0007669"/>
    <property type="project" value="UniProtKB-UniPathway"/>
</dbReference>
<keyword evidence="9" id="KW-0119">Carbohydrate metabolism</keyword>
<dbReference type="eggNOG" id="COG1621">
    <property type="taxonomic scope" value="Bacteria"/>
</dbReference>
<proteinExistence type="inferred from homology"/>
<dbReference type="Pfam" id="PF00251">
    <property type="entry name" value="Glyco_hydro_32N"/>
    <property type="match status" value="1"/>
</dbReference>
<dbReference type="RefSeq" id="WP_022529562.1">
    <property type="nucleotide sequence ID" value="NZ_KI271589.1"/>
</dbReference>
<dbReference type="InterPro" id="IPR013189">
    <property type="entry name" value="Glyco_hydro_32_C"/>
</dbReference>
<dbReference type="Gene3D" id="2.115.10.20">
    <property type="entry name" value="Glycosyl hydrolase domain, family 43"/>
    <property type="match status" value="1"/>
</dbReference>
<dbReference type="AlphaFoldDB" id="U4TLG2"/>
<comment type="function">
    <text evidence="9">Enables the bacterium to metabolize sucrose as a sole carbon source.</text>
</comment>
<reference evidence="13" key="1">
    <citation type="journal article" date="2013" name="Genome Announc.">
        <title>Whole-Genome Sequencing of Lactobacillus shenzhenensis Strain LY-73T.</title>
        <authorList>
            <person name="Lin Z."/>
            <person name="Liu Z."/>
            <person name="Yang R."/>
            <person name="Zou Y."/>
            <person name="Wan D."/>
            <person name="Chen J."/>
            <person name="Guo M."/>
            <person name="Zhao J."/>
            <person name="Fang C."/>
            <person name="Yang R."/>
            <person name="Liu F."/>
        </authorList>
    </citation>
    <scope>NUCLEOTIDE SEQUENCE [LARGE SCALE GENOMIC DNA]</scope>
    <source>
        <strain evidence="13">LY-73</strain>
    </source>
</reference>
<evidence type="ECO:0000256" key="8">
    <source>
        <dbReference type="RuleBase" id="RU362110"/>
    </source>
</evidence>
<feature type="domain" description="Glycosyl hydrolase family 32 N-terminal" evidence="10">
    <location>
        <begin position="39"/>
        <end position="343"/>
    </location>
</feature>
<comment type="catalytic activity">
    <reaction evidence="8">
        <text>Hydrolysis of terminal non-reducing beta-D-fructofuranoside residues in beta-D-fructofuranosides.</text>
        <dbReference type="EC" id="3.2.1.26"/>
    </reaction>
</comment>
<sequence>MIAEWNRDLRYRPYNEWPASQVAGLRRQVQASPWRLHYHIQPTTGLLNDPNGFSFFNGRWQLFYQAFPFGPVHGLKSWVRMSSTDLIHWENDGEAVIPDTPYDAQGAYSGSALPLADQLFLMYTGNVRNGSWQRHAYQVGAWMDQTGRVEKLAKPLIQAPPAGFTDEFRDPQLTLADDGRFRVLLGGQTRAKQGMPLIYEGETLSDLHFRGTLRTGIEGRSGYMIECPNLVTVDGHPTFIFCPQGMAQSVAAYDNIFPNMVITAAGVDWETLTLQAPRTPANLDEGFDVYASQAFTAPDGRTLLSSWIGLPDVTAPDSRDGWANCLSLVKELHYRDGQLYQYPVAETKRLRGEARPLHIASGTDSFIGTGDHYELALHADADTPLTLTIAGVRVTLDTTTGQVLVDRSRAGVPFATDWGTTRRFTLPAHQPVTLNAFVDTSVMELYFNNGQKVCTVRFFPQTPTDTLQLNTAAPEAVHATLYPLTALDINN</sequence>
<dbReference type="InterPro" id="IPR001362">
    <property type="entry name" value="Glyco_hydro_32"/>
</dbReference>
<keyword evidence="6 8" id="KW-0326">Glycosidase</keyword>
<dbReference type="InterPro" id="IPR018053">
    <property type="entry name" value="Glyco_hydro_32_AS"/>
</dbReference>
<evidence type="ECO:0000256" key="3">
    <source>
        <dbReference type="ARBA" id="ARBA00012758"/>
    </source>
</evidence>
<dbReference type="PANTHER" id="PTHR43101:SF1">
    <property type="entry name" value="BETA-FRUCTOSIDASE"/>
    <property type="match status" value="1"/>
</dbReference>
<evidence type="ECO:0000259" key="10">
    <source>
        <dbReference type="Pfam" id="PF00251"/>
    </source>
</evidence>
<gene>
    <name evidence="12" type="primary">scrB</name>
    <name evidence="12" type="ORF">L248_2977</name>
</gene>
<dbReference type="EC" id="3.2.1.26" evidence="3 8"/>
<dbReference type="HOGENOM" id="CLU_001528_7_1_9"/>
<comment type="similarity">
    <text evidence="2 8">Belongs to the glycosyl hydrolase 32 family.</text>
</comment>
<dbReference type="UniPathway" id="UPA00238"/>
<dbReference type="SMART" id="SM00640">
    <property type="entry name" value="Glyco_32"/>
    <property type="match status" value="1"/>
</dbReference>
<accession>U4TLG2</accession>
<dbReference type="InterPro" id="IPR013320">
    <property type="entry name" value="ConA-like_dom_sf"/>
</dbReference>
<dbReference type="InterPro" id="IPR023296">
    <property type="entry name" value="Glyco_hydro_beta-prop_sf"/>
</dbReference>
<organism evidence="12 13">
    <name type="scientific">Schleiferilactobacillus shenzhenensis LY-73</name>
    <dbReference type="NCBI Taxonomy" id="1231336"/>
    <lineage>
        <taxon>Bacteria</taxon>
        <taxon>Bacillati</taxon>
        <taxon>Bacillota</taxon>
        <taxon>Bacilli</taxon>
        <taxon>Lactobacillales</taxon>
        <taxon>Lactobacillaceae</taxon>
        <taxon>Schleiferilactobacillus</taxon>
    </lineage>
</organism>
<evidence type="ECO:0000256" key="1">
    <source>
        <dbReference type="ARBA" id="ARBA00004914"/>
    </source>
</evidence>
<evidence type="ECO:0000256" key="7">
    <source>
        <dbReference type="ARBA" id="ARBA00033367"/>
    </source>
</evidence>
<dbReference type="InterPro" id="IPR006232">
    <property type="entry name" value="Suc6P_hydrolase"/>
</dbReference>
<feature type="domain" description="Glycosyl hydrolase family 32 C-terminal" evidence="11">
    <location>
        <begin position="392"/>
        <end position="470"/>
    </location>
</feature>
<dbReference type="Gene3D" id="2.60.120.560">
    <property type="entry name" value="Exo-inulinase, domain 1"/>
    <property type="match status" value="1"/>
</dbReference>
<dbReference type="InterPro" id="IPR013148">
    <property type="entry name" value="Glyco_hydro_32_N"/>
</dbReference>
<dbReference type="GO" id="GO:0005737">
    <property type="term" value="C:cytoplasm"/>
    <property type="evidence" value="ECO:0007669"/>
    <property type="project" value="UniProtKB-SubCell"/>
</dbReference>
<dbReference type="STRING" id="1231336.L248_2977"/>
<evidence type="ECO:0000259" key="11">
    <source>
        <dbReference type="Pfam" id="PF08244"/>
    </source>
</evidence>
<keyword evidence="5 8" id="KW-0378">Hydrolase</keyword>
<keyword evidence="9" id="KW-0963">Cytoplasm</keyword>
<evidence type="ECO:0000256" key="5">
    <source>
        <dbReference type="ARBA" id="ARBA00022801"/>
    </source>
</evidence>
<dbReference type="InterPro" id="IPR051214">
    <property type="entry name" value="GH32_Enzymes"/>
</dbReference>
<dbReference type="Pfam" id="PF08244">
    <property type="entry name" value="Glyco_hydro_32C"/>
    <property type="match status" value="1"/>
</dbReference>
<dbReference type="PANTHER" id="PTHR43101">
    <property type="entry name" value="BETA-FRUCTOSIDASE"/>
    <property type="match status" value="1"/>
</dbReference>
<evidence type="ECO:0000313" key="12">
    <source>
        <dbReference type="EMBL" id="ERL65039.1"/>
    </source>
</evidence>
<dbReference type="SUPFAM" id="SSF49899">
    <property type="entry name" value="Concanavalin A-like lectins/glucanases"/>
    <property type="match status" value="1"/>
</dbReference>
<protein>
    <recommendedName>
        <fullName evidence="4 8">Sucrose-6-phosphate hydrolase</fullName>
        <ecNumber evidence="3 8">3.2.1.26</ecNumber>
    </recommendedName>
    <alternativeName>
        <fullName evidence="7 9">Invertase</fullName>
    </alternativeName>
</protein>
<dbReference type="OrthoDB" id="9759709at2"/>
<dbReference type="PROSITE" id="PS00609">
    <property type="entry name" value="GLYCOSYL_HYDROL_F32"/>
    <property type="match status" value="1"/>
</dbReference>
<evidence type="ECO:0000313" key="13">
    <source>
        <dbReference type="Proteomes" id="UP000030647"/>
    </source>
</evidence>
<dbReference type="NCBIfam" id="TIGR01322">
    <property type="entry name" value="scrB_fam"/>
    <property type="match status" value="1"/>
</dbReference>
<dbReference type="SUPFAM" id="SSF75005">
    <property type="entry name" value="Arabinanase/levansucrase/invertase"/>
    <property type="match status" value="1"/>
</dbReference>
<evidence type="ECO:0000256" key="9">
    <source>
        <dbReference type="RuleBase" id="RU365015"/>
    </source>
</evidence>
<dbReference type="EMBL" id="KI271589">
    <property type="protein sequence ID" value="ERL65039.1"/>
    <property type="molecule type" value="Genomic_DNA"/>
</dbReference>
<keyword evidence="13" id="KW-1185">Reference proteome</keyword>
<dbReference type="Proteomes" id="UP000030647">
    <property type="component" value="Unassembled WGS sequence"/>
</dbReference>
<comment type="subcellular location">
    <subcellularLocation>
        <location evidence="9">Cytoplasm</location>
    </subcellularLocation>
</comment>
<dbReference type="CDD" id="cd18623">
    <property type="entry name" value="GH32_ScrB-like"/>
    <property type="match status" value="1"/>
</dbReference>
<name>U4TLG2_9LACO</name>
<dbReference type="GO" id="GO:0004564">
    <property type="term" value="F:beta-fructofuranosidase activity"/>
    <property type="evidence" value="ECO:0007669"/>
    <property type="project" value="UniProtKB-EC"/>
</dbReference>